<reference evidence="1 2" key="1">
    <citation type="submission" date="2018-05" db="EMBL/GenBank/DDBJ databases">
        <title>Genome sequencing and assembly of the regulated plant pathogen Lachnellula willkommii and related sister species for the development of diagnostic species identification markers.</title>
        <authorList>
            <person name="Giroux E."/>
            <person name="Bilodeau G."/>
        </authorList>
    </citation>
    <scope>NUCLEOTIDE SEQUENCE [LARGE SCALE GENOMIC DNA]</scope>
    <source>
        <strain evidence="1 2">CBS 268.59</strain>
    </source>
</reference>
<proteinExistence type="predicted"/>
<dbReference type="AlphaFoldDB" id="A0A8T9C3H7"/>
<comment type="caution">
    <text evidence="1">The sequence shown here is derived from an EMBL/GenBank/DDBJ whole genome shotgun (WGS) entry which is preliminary data.</text>
</comment>
<dbReference type="Proteomes" id="UP000469558">
    <property type="component" value="Unassembled WGS sequence"/>
</dbReference>
<evidence type="ECO:0000313" key="1">
    <source>
        <dbReference type="EMBL" id="TVY78279.1"/>
    </source>
</evidence>
<dbReference type="EMBL" id="QGMK01000804">
    <property type="protein sequence ID" value="TVY78279.1"/>
    <property type="molecule type" value="Genomic_DNA"/>
</dbReference>
<feature type="non-terminal residue" evidence="1">
    <location>
        <position position="63"/>
    </location>
</feature>
<feature type="non-terminal residue" evidence="1">
    <location>
        <position position="1"/>
    </location>
</feature>
<name>A0A8T9C3H7_9HELO</name>
<keyword evidence="2" id="KW-1185">Reference proteome</keyword>
<protein>
    <submittedName>
        <fullName evidence="1">Uncharacterized protein</fullName>
    </submittedName>
</protein>
<accession>A0A8T9C3H7</accession>
<sequence length="63" mass="7828">YLSFDLRLFVLKLYLYIYRCPKLQLFIFDIARIYIIYLYYRYPLRASPKTFPPPSSPLTWPYH</sequence>
<organism evidence="1 2">
    <name type="scientific">Lachnellula suecica</name>
    <dbReference type="NCBI Taxonomy" id="602035"/>
    <lineage>
        <taxon>Eukaryota</taxon>
        <taxon>Fungi</taxon>
        <taxon>Dikarya</taxon>
        <taxon>Ascomycota</taxon>
        <taxon>Pezizomycotina</taxon>
        <taxon>Leotiomycetes</taxon>
        <taxon>Helotiales</taxon>
        <taxon>Lachnaceae</taxon>
        <taxon>Lachnellula</taxon>
    </lineage>
</organism>
<gene>
    <name evidence="1" type="ORF">LSUE1_G009415</name>
</gene>
<evidence type="ECO:0000313" key="2">
    <source>
        <dbReference type="Proteomes" id="UP000469558"/>
    </source>
</evidence>